<dbReference type="Gene3D" id="3.30.70.270">
    <property type="match status" value="1"/>
</dbReference>
<evidence type="ECO:0000313" key="3">
    <source>
        <dbReference type="Proteomes" id="UP001216579"/>
    </source>
</evidence>
<organism evidence="2 3">
    <name type="scientific">Streptomyces silvisoli</name>
    <dbReference type="NCBI Taxonomy" id="3034235"/>
    <lineage>
        <taxon>Bacteria</taxon>
        <taxon>Bacillati</taxon>
        <taxon>Actinomycetota</taxon>
        <taxon>Actinomycetes</taxon>
        <taxon>Kitasatosporales</taxon>
        <taxon>Streptomycetaceae</taxon>
        <taxon>Streptomyces</taxon>
    </lineage>
</organism>
<dbReference type="Proteomes" id="UP001216579">
    <property type="component" value="Unassembled WGS sequence"/>
</dbReference>
<sequence>MSAVTDALAAVGAVGWSEAAWMRHRLNRARRDPLTALPLRPAFERRAARLIRRGPVASVVIDLDGFKAVNDTFGHAAGDAAIREIGARLAEWADGLGVVARLGGDEFAAVLPLGDWDLWVELVSLHEWLCQPVPFDGRSLVLGASIGAAFTLPGRPAGYASLMRRADEAMFEAKGKGGGCLLTEAPTPVIATVNGCRAGRPGTHDARHAEGGAW</sequence>
<dbReference type="NCBIfam" id="TIGR00254">
    <property type="entry name" value="GGDEF"/>
    <property type="match status" value="1"/>
</dbReference>
<gene>
    <name evidence="2" type="ORF">P3G67_03800</name>
</gene>
<protein>
    <submittedName>
        <fullName evidence="2">GGDEF domain-containing protein</fullName>
    </submittedName>
</protein>
<dbReference type="SUPFAM" id="SSF55073">
    <property type="entry name" value="Nucleotide cyclase"/>
    <property type="match status" value="1"/>
</dbReference>
<dbReference type="RefSeq" id="WP_276092168.1">
    <property type="nucleotide sequence ID" value="NZ_JARJBC010000002.1"/>
</dbReference>
<dbReference type="EMBL" id="JARJBC010000002">
    <property type="protein sequence ID" value="MDF3288361.1"/>
    <property type="molecule type" value="Genomic_DNA"/>
</dbReference>
<dbReference type="PROSITE" id="PS50887">
    <property type="entry name" value="GGDEF"/>
    <property type="match status" value="1"/>
</dbReference>
<dbReference type="CDD" id="cd01949">
    <property type="entry name" value="GGDEF"/>
    <property type="match status" value="1"/>
</dbReference>
<dbReference type="InterPro" id="IPR052155">
    <property type="entry name" value="Biofilm_reg_signaling"/>
</dbReference>
<dbReference type="InterPro" id="IPR043128">
    <property type="entry name" value="Rev_trsase/Diguanyl_cyclase"/>
</dbReference>
<keyword evidence="3" id="KW-1185">Reference proteome</keyword>
<dbReference type="PANTHER" id="PTHR44757">
    <property type="entry name" value="DIGUANYLATE CYCLASE DGCP"/>
    <property type="match status" value="1"/>
</dbReference>
<dbReference type="InterPro" id="IPR000160">
    <property type="entry name" value="GGDEF_dom"/>
</dbReference>
<evidence type="ECO:0000259" key="1">
    <source>
        <dbReference type="PROSITE" id="PS50887"/>
    </source>
</evidence>
<name>A0ABT5ZEX7_9ACTN</name>
<accession>A0ABT5ZEX7</accession>
<dbReference type="PANTHER" id="PTHR44757:SF2">
    <property type="entry name" value="BIOFILM ARCHITECTURE MAINTENANCE PROTEIN MBAA"/>
    <property type="match status" value="1"/>
</dbReference>
<dbReference type="InterPro" id="IPR029787">
    <property type="entry name" value="Nucleotide_cyclase"/>
</dbReference>
<evidence type="ECO:0000313" key="2">
    <source>
        <dbReference type="EMBL" id="MDF3288361.1"/>
    </source>
</evidence>
<dbReference type="SMART" id="SM00267">
    <property type="entry name" value="GGDEF"/>
    <property type="match status" value="1"/>
</dbReference>
<feature type="domain" description="GGDEF" evidence="1">
    <location>
        <begin position="54"/>
        <end position="186"/>
    </location>
</feature>
<reference evidence="2 3" key="1">
    <citation type="submission" date="2023-03" db="EMBL/GenBank/DDBJ databases">
        <title>Draft genome sequence of Streptomyces sp. RB6PN23 isolated from peat swamp forest in Thailand.</title>
        <authorList>
            <person name="Klaysubun C."/>
            <person name="Duangmal K."/>
        </authorList>
    </citation>
    <scope>NUCLEOTIDE SEQUENCE [LARGE SCALE GENOMIC DNA]</scope>
    <source>
        <strain evidence="2 3">RB6PN23</strain>
    </source>
</reference>
<comment type="caution">
    <text evidence="2">The sequence shown here is derived from an EMBL/GenBank/DDBJ whole genome shotgun (WGS) entry which is preliminary data.</text>
</comment>
<proteinExistence type="predicted"/>
<dbReference type="Pfam" id="PF00990">
    <property type="entry name" value="GGDEF"/>
    <property type="match status" value="1"/>
</dbReference>